<dbReference type="PANTHER" id="PTHR33254">
    <property type="entry name" value="4-HYDROXY-4-METHYL-2-OXOGLUTARATE ALDOLASE 3-RELATED"/>
    <property type="match status" value="1"/>
</dbReference>
<protein>
    <recommendedName>
        <fullName evidence="10">4-hydroxy-4-methyl-2-oxoglutarate aldolase</fullName>
        <shortName evidence="10">HMG aldolase</shortName>
        <ecNumber evidence="10">4.1.1.112</ecNumber>
        <ecNumber evidence="10">4.1.3.17</ecNumber>
    </recommendedName>
    <alternativeName>
        <fullName evidence="10">Oxaloacetate decarboxylase</fullName>
    </alternativeName>
</protein>
<dbReference type="InterPro" id="IPR036704">
    <property type="entry name" value="RraA/RraA-like_sf"/>
</dbReference>
<evidence type="ECO:0000256" key="4">
    <source>
        <dbReference type="ARBA" id="ARBA00011233"/>
    </source>
</evidence>
<evidence type="ECO:0000256" key="6">
    <source>
        <dbReference type="ARBA" id="ARBA00023239"/>
    </source>
</evidence>
<dbReference type="GO" id="GO:0008948">
    <property type="term" value="F:oxaloacetate decarboxylase activity"/>
    <property type="evidence" value="ECO:0007669"/>
    <property type="project" value="UniProtKB-EC"/>
</dbReference>
<evidence type="ECO:0000256" key="1">
    <source>
        <dbReference type="ARBA" id="ARBA00001342"/>
    </source>
</evidence>
<proteinExistence type="inferred from homology"/>
<comment type="catalytic activity">
    <reaction evidence="1 10">
        <text>4-hydroxy-4-methyl-2-oxoglutarate = 2 pyruvate</text>
        <dbReference type="Rhea" id="RHEA:22748"/>
        <dbReference type="ChEBI" id="CHEBI:15361"/>
        <dbReference type="ChEBI" id="CHEBI:58276"/>
        <dbReference type="EC" id="4.1.3.17"/>
    </reaction>
</comment>
<evidence type="ECO:0000313" key="12">
    <source>
        <dbReference type="Proteomes" id="UP000465361"/>
    </source>
</evidence>
<feature type="binding site" evidence="9">
    <location>
        <position position="101"/>
    </location>
    <ligand>
        <name>Mg(2+)</name>
        <dbReference type="ChEBI" id="CHEBI:18420"/>
    </ligand>
</feature>
<dbReference type="PANTHER" id="PTHR33254:SF4">
    <property type="entry name" value="4-HYDROXY-4-METHYL-2-OXOGLUTARATE ALDOLASE 3-RELATED"/>
    <property type="match status" value="1"/>
</dbReference>
<dbReference type="EMBL" id="BLKW01000002">
    <property type="protein sequence ID" value="GFG73703.1"/>
    <property type="molecule type" value="Genomic_DNA"/>
</dbReference>
<comment type="cofactor">
    <cofactor evidence="9">
        <name>Mg(2+)</name>
        <dbReference type="ChEBI" id="CHEBI:18420"/>
    </cofactor>
</comment>
<comment type="similarity">
    <text evidence="3 10">Belongs to the class II aldolase/RraA-like family.</text>
</comment>
<dbReference type="GO" id="GO:0051252">
    <property type="term" value="P:regulation of RNA metabolic process"/>
    <property type="evidence" value="ECO:0007669"/>
    <property type="project" value="InterPro"/>
</dbReference>
<sequence>MPVTFRATADLVDAIGPGVRSCDVQFRQFGGRTQFAGTISTVRCFQDNALVKSVLAEPGHGRVLIVDGAGSLHTALVGDVIAGSAYANGWAGLIIYGAVRDAAALREIDIGIKALGTNPRTSTKTGAGERDVVVHLGGVMFVPGDIAYSDDDGIVVVTPAPSPTPRSG</sequence>
<gene>
    <name evidence="11" type="primary">rraA_2</name>
    <name evidence="11" type="ORF">MBOT_10680</name>
</gene>
<evidence type="ECO:0000256" key="8">
    <source>
        <dbReference type="ARBA" id="ARBA00047973"/>
    </source>
</evidence>
<dbReference type="NCBIfam" id="TIGR01935">
    <property type="entry name" value="NOT-MenG"/>
    <property type="match status" value="1"/>
</dbReference>
<comment type="cofactor">
    <cofactor evidence="2 10">
        <name>a divalent metal cation</name>
        <dbReference type="ChEBI" id="CHEBI:60240"/>
    </cofactor>
</comment>
<dbReference type="GO" id="GO:0046872">
    <property type="term" value="F:metal ion binding"/>
    <property type="evidence" value="ECO:0007669"/>
    <property type="project" value="UniProtKB-KW"/>
</dbReference>
<evidence type="ECO:0000256" key="9">
    <source>
        <dbReference type="PIRSR" id="PIRSR605493-1"/>
    </source>
</evidence>
<dbReference type="RefSeq" id="WP_163754967.1">
    <property type="nucleotide sequence ID" value="NZ_BLKW01000002.1"/>
</dbReference>
<dbReference type="EC" id="4.1.3.17" evidence="10"/>
<dbReference type="SUPFAM" id="SSF89562">
    <property type="entry name" value="RraA-like"/>
    <property type="match status" value="1"/>
</dbReference>
<dbReference type="AlphaFoldDB" id="A0A7I9XUM2"/>
<evidence type="ECO:0000256" key="2">
    <source>
        <dbReference type="ARBA" id="ARBA00001968"/>
    </source>
</evidence>
<keyword evidence="6 10" id="KW-0456">Lyase</keyword>
<name>A0A7I9XUM2_9MYCO</name>
<dbReference type="InterPro" id="IPR010203">
    <property type="entry name" value="RraA"/>
</dbReference>
<evidence type="ECO:0000256" key="10">
    <source>
        <dbReference type="RuleBase" id="RU004338"/>
    </source>
</evidence>
<dbReference type="GO" id="GO:0047443">
    <property type="term" value="F:4-hydroxy-4-methyl-2-oxoglutarate aldolase activity"/>
    <property type="evidence" value="ECO:0007669"/>
    <property type="project" value="UniProtKB-EC"/>
</dbReference>
<comment type="function">
    <text evidence="7 10">Catalyzes the aldol cleavage of 4-hydroxy-4-methyl-2-oxoglutarate (HMG) into 2 molecules of pyruvate. Also contains a secondary oxaloacetate (OAA) decarboxylase activity due to the common pyruvate enolate transition state formed following C-C bond cleavage in the retro-aldol and decarboxylation reactions.</text>
</comment>
<evidence type="ECO:0000256" key="7">
    <source>
        <dbReference type="ARBA" id="ARBA00025046"/>
    </source>
</evidence>
<comment type="catalytic activity">
    <reaction evidence="8 10">
        <text>oxaloacetate + H(+) = pyruvate + CO2</text>
        <dbReference type="Rhea" id="RHEA:15641"/>
        <dbReference type="ChEBI" id="CHEBI:15361"/>
        <dbReference type="ChEBI" id="CHEBI:15378"/>
        <dbReference type="ChEBI" id="CHEBI:16452"/>
        <dbReference type="ChEBI" id="CHEBI:16526"/>
        <dbReference type="EC" id="4.1.1.112"/>
    </reaction>
</comment>
<organism evidence="11 12">
    <name type="scientific">Mycobacterium botniense</name>
    <dbReference type="NCBI Taxonomy" id="84962"/>
    <lineage>
        <taxon>Bacteria</taxon>
        <taxon>Bacillati</taxon>
        <taxon>Actinomycetota</taxon>
        <taxon>Actinomycetes</taxon>
        <taxon>Mycobacteriales</taxon>
        <taxon>Mycobacteriaceae</taxon>
        <taxon>Mycobacterium</taxon>
    </lineage>
</organism>
<evidence type="ECO:0000256" key="3">
    <source>
        <dbReference type="ARBA" id="ARBA00008621"/>
    </source>
</evidence>
<dbReference type="Gene3D" id="3.50.30.40">
    <property type="entry name" value="Ribonuclease E inhibitor RraA/RraA-like"/>
    <property type="match status" value="1"/>
</dbReference>
<comment type="subunit">
    <text evidence="4 10">Homotrimer.</text>
</comment>
<keyword evidence="9" id="KW-0460">Magnesium</keyword>
<evidence type="ECO:0000313" key="11">
    <source>
        <dbReference type="EMBL" id="GFG73703.1"/>
    </source>
</evidence>
<dbReference type="CDD" id="cd16841">
    <property type="entry name" value="RraA_family"/>
    <property type="match status" value="1"/>
</dbReference>
<feature type="binding site" evidence="9">
    <location>
        <position position="100"/>
    </location>
    <ligand>
        <name>substrate</name>
    </ligand>
</feature>
<accession>A0A7I9XUM2</accession>
<evidence type="ECO:0000256" key="5">
    <source>
        <dbReference type="ARBA" id="ARBA00022723"/>
    </source>
</evidence>
<dbReference type="InterPro" id="IPR005493">
    <property type="entry name" value="RraA/RraA-like"/>
</dbReference>
<dbReference type="Proteomes" id="UP000465361">
    <property type="component" value="Unassembled WGS sequence"/>
</dbReference>
<reference evidence="11 12" key="1">
    <citation type="journal article" date="2019" name="Emerg. Microbes Infect.">
        <title>Comprehensive subspecies identification of 175 nontuberculous mycobacteria species based on 7547 genomic profiles.</title>
        <authorList>
            <person name="Matsumoto Y."/>
            <person name="Kinjo T."/>
            <person name="Motooka D."/>
            <person name="Nabeya D."/>
            <person name="Jung N."/>
            <person name="Uechi K."/>
            <person name="Horii T."/>
            <person name="Iida T."/>
            <person name="Fujita J."/>
            <person name="Nakamura S."/>
        </authorList>
    </citation>
    <scope>NUCLEOTIDE SEQUENCE [LARGE SCALE GENOMIC DNA]</scope>
    <source>
        <strain evidence="11 12">JCM 17322</strain>
    </source>
</reference>
<dbReference type="GO" id="GO:0008428">
    <property type="term" value="F:ribonuclease inhibitor activity"/>
    <property type="evidence" value="ECO:0007669"/>
    <property type="project" value="InterPro"/>
</dbReference>
<keyword evidence="12" id="KW-1185">Reference proteome</keyword>
<keyword evidence="5 9" id="KW-0479">Metal-binding</keyword>
<comment type="caution">
    <text evidence="11">The sequence shown here is derived from an EMBL/GenBank/DDBJ whole genome shotgun (WGS) entry which is preliminary data.</text>
</comment>
<feature type="binding site" evidence="9">
    <location>
        <begin position="78"/>
        <end position="81"/>
    </location>
    <ligand>
        <name>substrate</name>
    </ligand>
</feature>
<dbReference type="EC" id="4.1.1.112" evidence="10"/>
<dbReference type="NCBIfam" id="NF006875">
    <property type="entry name" value="PRK09372.1"/>
    <property type="match status" value="1"/>
</dbReference>
<dbReference type="Pfam" id="PF03737">
    <property type="entry name" value="RraA-like"/>
    <property type="match status" value="1"/>
</dbReference>